<proteinExistence type="predicted"/>
<name>A0A4D4KZB6_STRVO</name>
<sequence>MDHFFVSHGKVRRFYEAPPGVDLDAVAYVQRPGAVKEGPPFFLDLGMRPAEPLCSFFLELSKSLKANALAGNLIRPGGNRFFGFPKP</sequence>
<reference evidence="1 2" key="1">
    <citation type="journal article" date="2020" name="Int. J. Syst. Evol. Microbiol.">
        <title>Reclassification of Streptomyces castelarensis and Streptomyces sporoclivatus as later heterotypic synonyms of Streptomyces antimycoticus.</title>
        <authorList>
            <person name="Komaki H."/>
            <person name="Tamura T."/>
        </authorList>
    </citation>
    <scope>NUCLEOTIDE SEQUENCE [LARGE SCALE GENOMIC DNA]</scope>
    <source>
        <strain evidence="1 2">NBRC 13459</strain>
    </source>
</reference>
<dbReference type="OrthoDB" id="4331913at2"/>
<evidence type="ECO:0000313" key="1">
    <source>
        <dbReference type="EMBL" id="GDY51847.1"/>
    </source>
</evidence>
<keyword evidence="2" id="KW-1185">Reference proteome</keyword>
<gene>
    <name evidence="1" type="ORF">SVIO_024700</name>
</gene>
<dbReference type="AlphaFoldDB" id="A0A4D4KZB6"/>
<dbReference type="EMBL" id="BJHW01000001">
    <property type="protein sequence ID" value="GDY51847.1"/>
    <property type="molecule type" value="Genomic_DNA"/>
</dbReference>
<comment type="caution">
    <text evidence="1">The sequence shown here is derived from an EMBL/GenBank/DDBJ whole genome shotgun (WGS) entry which is preliminary data.</text>
</comment>
<evidence type="ECO:0000313" key="2">
    <source>
        <dbReference type="Proteomes" id="UP000301309"/>
    </source>
</evidence>
<accession>A0A4D4KZB6</accession>
<organism evidence="1 2">
    <name type="scientific">Streptomyces violaceusniger</name>
    <dbReference type="NCBI Taxonomy" id="68280"/>
    <lineage>
        <taxon>Bacteria</taxon>
        <taxon>Bacillati</taxon>
        <taxon>Actinomycetota</taxon>
        <taxon>Actinomycetes</taxon>
        <taxon>Kitasatosporales</taxon>
        <taxon>Streptomycetaceae</taxon>
        <taxon>Streptomyces</taxon>
        <taxon>Streptomyces violaceusniger group</taxon>
    </lineage>
</organism>
<dbReference type="RefSeq" id="WP_137977018.1">
    <property type="nucleotide sequence ID" value="NZ_BAAASO010000064.1"/>
</dbReference>
<protein>
    <submittedName>
        <fullName evidence="1">Uncharacterized protein</fullName>
    </submittedName>
</protein>
<dbReference type="Proteomes" id="UP000301309">
    <property type="component" value="Unassembled WGS sequence"/>
</dbReference>